<sequence>MVTSQTEPPAPSETDRLLADVNSQLAEGNVDINNNAQQLKQMVESLADSRGMVRLGFVEAFGKIGKPASPFLLEALANHPNPVVRRSCGKALAKIRDPQGVPTLINALLNDEDTVVKSSAAGALARMGEAAVPKLIEVLESADYPQTAKGHASWALAFIGSDAAEHLYQAIHSESEDVRMAVVGAIANLVDEPGNDQATEILLVALKDESVNVRAEAATSVSQLNPQVGVPHLIPLLEDPSQEVRRRAILSLGKLKDEAALPALTAKLCDEREEIRQLVKVAIAQIQKG</sequence>
<keyword evidence="1" id="KW-0042">Antenna complex</keyword>
<protein>
    <submittedName>
        <fullName evidence="3">Heat domain-containing protein</fullName>
    </submittedName>
</protein>
<dbReference type="AlphaFoldDB" id="F4XQU9"/>
<dbReference type="EMBL" id="GL890874">
    <property type="protein sequence ID" value="EGJ32924.1"/>
    <property type="molecule type" value="Genomic_DNA"/>
</dbReference>
<dbReference type="InterPro" id="IPR011989">
    <property type="entry name" value="ARM-like"/>
</dbReference>
<evidence type="ECO:0000256" key="2">
    <source>
        <dbReference type="ARBA" id="ARBA00022738"/>
    </source>
</evidence>
<dbReference type="InterPro" id="IPR016024">
    <property type="entry name" value="ARM-type_fold"/>
</dbReference>
<dbReference type="HOGENOM" id="CLU_920356_0_0_3"/>
<dbReference type="SUPFAM" id="SSF48371">
    <property type="entry name" value="ARM repeat"/>
    <property type="match status" value="1"/>
</dbReference>
<accession>F4XQU9</accession>
<proteinExistence type="predicted"/>
<dbReference type="GO" id="GO:0030089">
    <property type="term" value="C:phycobilisome"/>
    <property type="evidence" value="ECO:0007669"/>
    <property type="project" value="UniProtKB-KW"/>
</dbReference>
<evidence type="ECO:0000313" key="4">
    <source>
        <dbReference type="Proteomes" id="UP000003959"/>
    </source>
</evidence>
<gene>
    <name evidence="3" type="ORF">LYNGBM3L_55090</name>
</gene>
<dbReference type="SMART" id="SM00567">
    <property type="entry name" value="EZ_HEAT"/>
    <property type="match status" value="7"/>
</dbReference>
<dbReference type="InterPro" id="IPR004155">
    <property type="entry name" value="PBS_lyase_HEAT"/>
</dbReference>
<dbReference type="GO" id="GO:0016491">
    <property type="term" value="F:oxidoreductase activity"/>
    <property type="evidence" value="ECO:0007669"/>
    <property type="project" value="TreeGrafter"/>
</dbReference>
<evidence type="ECO:0000313" key="3">
    <source>
        <dbReference type="EMBL" id="EGJ32924.1"/>
    </source>
</evidence>
<reference evidence="4" key="1">
    <citation type="journal article" date="2011" name="Proc. Natl. Acad. Sci. U.S.A.">
        <title>Genomic insights into the physiology and ecology of the marine filamentous cyanobacterium Lyngbya majuscula.</title>
        <authorList>
            <person name="Jones A.C."/>
            <person name="Monroe E.A."/>
            <person name="Podell S."/>
            <person name="Hess W.R."/>
            <person name="Klages S."/>
            <person name="Esquenazi E."/>
            <person name="Niessen S."/>
            <person name="Hoover H."/>
            <person name="Rothmann M."/>
            <person name="Lasken R.S."/>
            <person name="Yates J.R.III."/>
            <person name="Reinhardt R."/>
            <person name="Kube M."/>
            <person name="Burkart M.D."/>
            <person name="Allen E.E."/>
            <person name="Dorrestein P.C."/>
            <person name="Gerwick W.H."/>
            <person name="Gerwick L."/>
        </authorList>
    </citation>
    <scope>NUCLEOTIDE SEQUENCE [LARGE SCALE GENOMIC DNA]</scope>
    <source>
        <strain evidence="4">3L</strain>
    </source>
</reference>
<dbReference type="PANTHER" id="PTHR12697:SF5">
    <property type="entry name" value="DEOXYHYPUSINE HYDROXYLASE"/>
    <property type="match status" value="1"/>
</dbReference>
<dbReference type="PANTHER" id="PTHR12697">
    <property type="entry name" value="PBS LYASE HEAT-LIKE PROTEIN"/>
    <property type="match status" value="1"/>
</dbReference>
<organism evidence="3 4">
    <name type="scientific">Moorena producens 3L</name>
    <dbReference type="NCBI Taxonomy" id="489825"/>
    <lineage>
        <taxon>Bacteria</taxon>
        <taxon>Bacillati</taxon>
        <taxon>Cyanobacteriota</taxon>
        <taxon>Cyanophyceae</taxon>
        <taxon>Coleofasciculales</taxon>
        <taxon>Coleofasciculaceae</taxon>
        <taxon>Moorena</taxon>
    </lineage>
</organism>
<dbReference type="OrthoDB" id="9765635at2"/>
<dbReference type="RefSeq" id="WP_008183179.1">
    <property type="nucleotide sequence ID" value="NZ_GL890874.1"/>
</dbReference>
<evidence type="ECO:0000256" key="1">
    <source>
        <dbReference type="ARBA" id="ARBA00022549"/>
    </source>
</evidence>
<keyword evidence="4" id="KW-1185">Reference proteome</keyword>
<keyword evidence="2" id="KW-0605">Phycobilisome</keyword>
<dbReference type="Pfam" id="PF13646">
    <property type="entry name" value="HEAT_2"/>
    <property type="match status" value="2"/>
</dbReference>
<dbReference type="eggNOG" id="COG1413">
    <property type="taxonomic scope" value="Bacteria"/>
</dbReference>
<name>F4XQU9_9CYAN</name>
<dbReference type="Gene3D" id="1.25.10.10">
    <property type="entry name" value="Leucine-rich Repeat Variant"/>
    <property type="match status" value="2"/>
</dbReference>
<dbReference type="Proteomes" id="UP000003959">
    <property type="component" value="Unassembled WGS sequence"/>
</dbReference>